<keyword evidence="3" id="KW-1185">Reference proteome</keyword>
<keyword evidence="1" id="KW-0732">Signal</keyword>
<dbReference type="Proteomes" id="UP000039865">
    <property type="component" value="Unassembled WGS sequence"/>
</dbReference>
<feature type="chain" id="PRO_5001729865" evidence="1">
    <location>
        <begin position="25"/>
        <end position="875"/>
    </location>
</feature>
<dbReference type="AlphaFoldDB" id="A0A078B847"/>
<dbReference type="Pfam" id="PF03663">
    <property type="entry name" value="Glyco_hydro_76"/>
    <property type="match status" value="1"/>
</dbReference>
<dbReference type="Gene3D" id="1.50.10.20">
    <property type="match status" value="1"/>
</dbReference>
<dbReference type="InterPro" id="IPR053169">
    <property type="entry name" value="MUG_Protein"/>
</dbReference>
<dbReference type="InterPro" id="IPR008928">
    <property type="entry name" value="6-hairpin_glycosidase_sf"/>
</dbReference>
<protein>
    <submittedName>
        <fullName evidence="2">Hydrolase</fullName>
    </submittedName>
</protein>
<gene>
    <name evidence="2" type="primary">Contig18115.g19257</name>
    <name evidence="2" type="ORF">STYLEM_19836</name>
</gene>
<reference evidence="2 3" key="1">
    <citation type="submission" date="2014-06" db="EMBL/GenBank/DDBJ databases">
        <authorList>
            <person name="Swart Estienne"/>
        </authorList>
    </citation>
    <scope>NUCLEOTIDE SEQUENCE [LARGE SCALE GENOMIC DNA]</scope>
    <source>
        <strain evidence="2 3">130c</strain>
    </source>
</reference>
<accession>A0A078B847</accession>
<dbReference type="GO" id="GO:0016787">
    <property type="term" value="F:hydrolase activity"/>
    <property type="evidence" value="ECO:0007669"/>
    <property type="project" value="UniProtKB-KW"/>
</dbReference>
<evidence type="ECO:0000313" key="3">
    <source>
        <dbReference type="Proteomes" id="UP000039865"/>
    </source>
</evidence>
<dbReference type="PANTHER" id="PTHR47791:SF3">
    <property type="entry name" value="MEIOTICALLY UP-REGULATED GENE 191 PROTEIN"/>
    <property type="match status" value="1"/>
</dbReference>
<dbReference type="PANTHER" id="PTHR47791">
    <property type="entry name" value="MEIOTICALLY UP-REGULATED GENE 191 PROTEIN"/>
    <property type="match status" value="1"/>
</dbReference>
<dbReference type="InterPro" id="IPR005198">
    <property type="entry name" value="Glyco_hydro_76"/>
</dbReference>
<dbReference type="EMBL" id="CCKQ01018711">
    <property type="protein sequence ID" value="CDW90690.1"/>
    <property type="molecule type" value="Genomic_DNA"/>
</dbReference>
<proteinExistence type="predicted"/>
<sequence>MGLSNILFTQVLILISALLLRIEAIKYCNLVIQLNTTQFQDYIRYDKDLQELLRNAADQTININSGFDALGFKFSINSLSFSYDYANFSSFYLKGDQATNSVKLLTPNFNKINITLDQTFTFLDYNIYSSKIFLQLEGFELLANFSIDPKDDDAKIKRGAEFTAFLFKEILKLVPIVVDFYNYFGSPVVLVSMDVDQFLDLNFGFKQNYLNLKYSFKYINPLVLFDDFQVLGDIVRFGTVDYGYLSMAFNMPVLTILSNCPEIILQDLLNQATNNNYLQFWGSKSQYDFFNYYLSTGGSFYDMYPYLFAKYRERELRMSVKVKSIQIQRTSNTLSSYRLNLNVGVIFQPNTSPSTPKSPIFETQVEEDITGSIDFSYKFLDSLLYLTVDNSQVKQYSIIYNSGGVVVNNVAQANLIQRNLIYVQDNLQAIFANNRYTFSSFLPKGQLLTVLEKFSIKSELNQFMIRLKSDVIEDIEVQKKISNKLVLMATQDTKNMSHHCIGNGTYKFPDQITTTSVQLLERIYLASQNMASVQNEYFYWGEGSWRAFQIIISNIKLVKLISKLPRNSTTNKFYMQTRAFVENKVFNVDELLFAKTIRHKNQWHWYQISGSDDLGWAALSLLYAADLDSGFKDTYLSYTGLNYEKGVREILKKIDDVYRNSSGYVYWFQARDPYFASITTTLTIILNQRMYLLTNDTKFLNQSLFDYQYFVDRPYLFNQYGLLLDGRNADGTYLDNSVYTYNQGTMIMVYGHFYQIYKDLKYLKLGIRHAQNMIKYLSNEDMILMEGQPWPTYFKGIYFRFLAEFTIIAYPVLPQEIQCIRDYILRNADYLWNYLRDEDNWFPNDYINPLYRNVLSQNMGIELLTAALAVNDLTY</sequence>
<feature type="signal peptide" evidence="1">
    <location>
        <begin position="1"/>
        <end position="24"/>
    </location>
</feature>
<name>A0A078B847_STYLE</name>
<evidence type="ECO:0000313" key="2">
    <source>
        <dbReference type="EMBL" id="CDW90690.1"/>
    </source>
</evidence>
<dbReference type="InParanoid" id="A0A078B847"/>
<keyword evidence="2" id="KW-0378">Hydrolase</keyword>
<organism evidence="2 3">
    <name type="scientific">Stylonychia lemnae</name>
    <name type="common">Ciliate</name>
    <dbReference type="NCBI Taxonomy" id="5949"/>
    <lineage>
        <taxon>Eukaryota</taxon>
        <taxon>Sar</taxon>
        <taxon>Alveolata</taxon>
        <taxon>Ciliophora</taxon>
        <taxon>Intramacronucleata</taxon>
        <taxon>Spirotrichea</taxon>
        <taxon>Stichotrichia</taxon>
        <taxon>Sporadotrichida</taxon>
        <taxon>Oxytrichidae</taxon>
        <taxon>Stylonychinae</taxon>
        <taxon>Stylonychia</taxon>
    </lineage>
</organism>
<evidence type="ECO:0000256" key="1">
    <source>
        <dbReference type="SAM" id="SignalP"/>
    </source>
</evidence>
<dbReference type="SUPFAM" id="SSF48208">
    <property type="entry name" value="Six-hairpin glycosidases"/>
    <property type="match status" value="1"/>
</dbReference>
<dbReference type="OrthoDB" id="9984024at2759"/>
<dbReference type="GO" id="GO:0005975">
    <property type="term" value="P:carbohydrate metabolic process"/>
    <property type="evidence" value="ECO:0007669"/>
    <property type="project" value="InterPro"/>
</dbReference>